<organism evidence="1 2">
    <name type="scientific">Laccaria amethystina LaAM-08-1</name>
    <dbReference type="NCBI Taxonomy" id="1095629"/>
    <lineage>
        <taxon>Eukaryota</taxon>
        <taxon>Fungi</taxon>
        <taxon>Dikarya</taxon>
        <taxon>Basidiomycota</taxon>
        <taxon>Agaricomycotina</taxon>
        <taxon>Agaricomycetes</taxon>
        <taxon>Agaricomycetidae</taxon>
        <taxon>Agaricales</taxon>
        <taxon>Agaricineae</taxon>
        <taxon>Hydnangiaceae</taxon>
        <taxon>Laccaria</taxon>
    </lineage>
</organism>
<name>A0A0C9WLG6_9AGAR</name>
<evidence type="ECO:0000313" key="2">
    <source>
        <dbReference type="Proteomes" id="UP000054477"/>
    </source>
</evidence>
<gene>
    <name evidence="1" type="ORF">K443DRAFT_135691</name>
</gene>
<dbReference type="Proteomes" id="UP000054477">
    <property type="component" value="Unassembled WGS sequence"/>
</dbReference>
<evidence type="ECO:0000313" key="1">
    <source>
        <dbReference type="EMBL" id="KIJ90275.1"/>
    </source>
</evidence>
<keyword evidence="2" id="KW-1185">Reference proteome</keyword>
<dbReference type="OrthoDB" id="2369050at2759"/>
<protein>
    <submittedName>
        <fullName evidence="1">Uncharacterized protein</fullName>
    </submittedName>
</protein>
<sequence>MSTLATVEPTSAKAPVLTEGDISPAVMMDFENAALDFFVSKSVPTEKQVTMIIPSIKDLRIRDWISADHARIIVLPFAEFMAEMRANYLHQDWEDQIRNQILTSTLTSSKSSFWNWSQQLLKLNCLLRGTSSVFDDAALRNHLEAHLDEELRARLKHNEARKDKVLKTWISSVRLIDEACTVETKRHRELIEETLDRQAKRQNTKTDAFRGQSCCGNAAQTNDTSTGSSSSTYVKLPPLLDTERTLLNENSGCTKCRRFFTDHHSQNCPDGFPSGKGYKTLTPTDILTAKKAKAVAKQTLPVDTRPTLMRTGTCRTVR</sequence>
<dbReference type="EMBL" id="KN839230">
    <property type="protein sequence ID" value="KIJ90275.1"/>
    <property type="molecule type" value="Genomic_DNA"/>
</dbReference>
<reference evidence="2" key="2">
    <citation type="submission" date="2015-01" db="EMBL/GenBank/DDBJ databases">
        <title>Evolutionary Origins and Diversification of the Mycorrhizal Mutualists.</title>
        <authorList>
            <consortium name="DOE Joint Genome Institute"/>
            <consortium name="Mycorrhizal Genomics Consortium"/>
            <person name="Kohler A."/>
            <person name="Kuo A."/>
            <person name="Nagy L.G."/>
            <person name="Floudas D."/>
            <person name="Copeland A."/>
            <person name="Barry K.W."/>
            <person name="Cichocki N."/>
            <person name="Veneault-Fourrey C."/>
            <person name="LaButti K."/>
            <person name="Lindquist E.A."/>
            <person name="Lipzen A."/>
            <person name="Lundell T."/>
            <person name="Morin E."/>
            <person name="Murat C."/>
            <person name="Riley R."/>
            <person name="Ohm R."/>
            <person name="Sun H."/>
            <person name="Tunlid A."/>
            <person name="Henrissat B."/>
            <person name="Grigoriev I.V."/>
            <person name="Hibbett D.S."/>
            <person name="Martin F."/>
        </authorList>
    </citation>
    <scope>NUCLEOTIDE SEQUENCE [LARGE SCALE GENOMIC DNA]</scope>
    <source>
        <strain evidence="2">LaAM-08-1</strain>
    </source>
</reference>
<accession>A0A0C9WLG6</accession>
<dbReference type="STRING" id="1095629.A0A0C9WLG6"/>
<proteinExistence type="predicted"/>
<dbReference type="HOGENOM" id="CLU_018255_0_0_1"/>
<reference evidence="1 2" key="1">
    <citation type="submission" date="2014-04" db="EMBL/GenBank/DDBJ databases">
        <authorList>
            <consortium name="DOE Joint Genome Institute"/>
            <person name="Kuo A."/>
            <person name="Kohler A."/>
            <person name="Nagy L.G."/>
            <person name="Floudas D."/>
            <person name="Copeland A."/>
            <person name="Barry K.W."/>
            <person name="Cichocki N."/>
            <person name="Veneault-Fourrey C."/>
            <person name="LaButti K."/>
            <person name="Lindquist E.A."/>
            <person name="Lipzen A."/>
            <person name="Lundell T."/>
            <person name="Morin E."/>
            <person name="Murat C."/>
            <person name="Sun H."/>
            <person name="Tunlid A."/>
            <person name="Henrissat B."/>
            <person name="Grigoriev I.V."/>
            <person name="Hibbett D.S."/>
            <person name="Martin F."/>
            <person name="Nordberg H.P."/>
            <person name="Cantor M.N."/>
            <person name="Hua S.X."/>
        </authorList>
    </citation>
    <scope>NUCLEOTIDE SEQUENCE [LARGE SCALE GENOMIC DNA]</scope>
    <source>
        <strain evidence="1 2">LaAM-08-1</strain>
    </source>
</reference>
<dbReference type="AlphaFoldDB" id="A0A0C9WLG6"/>